<accession>A0A0N7KXU8</accession>
<evidence type="ECO:0000313" key="1">
    <source>
        <dbReference type="EMBL" id="BAT27921.1"/>
    </source>
</evidence>
<dbReference type="AlphaFoldDB" id="A0A0N7KXU8"/>
<dbReference type="Gene3D" id="3.40.50.1110">
    <property type="entry name" value="SGNH hydrolase"/>
    <property type="match status" value="1"/>
</dbReference>
<reference evidence="1" key="1">
    <citation type="journal article" date="2015" name="Proc. Natl. Acad. Sci. U.S.A.">
        <title>Bacterial clade with the ribosomal RNA operon on a small plasmid rather than the chromosome.</title>
        <authorList>
            <person name="Anda M."/>
            <person name="Ohtsubo Y."/>
            <person name="Okubo T."/>
            <person name="Sugawara M."/>
            <person name="Nagata Y."/>
            <person name="Tsuda M."/>
            <person name="Minamisawa K."/>
            <person name="Mitsui H."/>
        </authorList>
    </citation>
    <scope>NUCLEOTIDE SEQUENCE</scope>
    <source>
        <strain evidence="1">JCM 14755</strain>
    </source>
</reference>
<dbReference type="InterPro" id="IPR036514">
    <property type="entry name" value="SGNH_hydro_sf"/>
</dbReference>
<dbReference type="EMBL" id="LC066376">
    <property type="protein sequence ID" value="BAT27921.1"/>
    <property type="molecule type" value="Genomic_DNA"/>
</dbReference>
<protein>
    <submittedName>
        <fullName evidence="1">Uncharacterized protein</fullName>
    </submittedName>
</protein>
<sequence length="275" mass="30406">MFGPAGAQAVSRDFSTRVIQSGHSLTDPIPPMLERLVAAGGGGRVTIARSTIPGSTMDWRWAHDTTPLPNARTQIADYDLLVLTERVSLSGTMPWHNSDREALRWAENAWKNGRGGNGAETMLYATWVQITSGPNYDNPYKDVEGHIPFRQRMPLEWARWEAIERYVNLHRPQGMPKVQMIPGPLLFAELYDAIEAGKAPGVSDISALFLDDIHINDLGAYYISLAHYAMIYGRDPRGLPADVGQDSPPSPELAAFMQDTVWRVLTGYQGSGLTD</sequence>
<name>A0A0N7KXU8_9HYPH</name>
<proteinExistence type="predicted"/>
<dbReference type="GO" id="GO:0016788">
    <property type="term" value="F:hydrolase activity, acting on ester bonds"/>
    <property type="evidence" value="ECO:0007669"/>
    <property type="project" value="UniProtKB-ARBA"/>
</dbReference>
<organism evidence="1">
    <name type="scientific">Aureimonas frigidaquae</name>
    <dbReference type="NCBI Taxonomy" id="424757"/>
    <lineage>
        <taxon>Bacteria</taxon>
        <taxon>Pseudomonadati</taxon>
        <taxon>Pseudomonadota</taxon>
        <taxon>Alphaproteobacteria</taxon>
        <taxon>Hyphomicrobiales</taxon>
        <taxon>Aurantimonadaceae</taxon>
        <taxon>Aureimonas</taxon>
    </lineage>
</organism>